<dbReference type="EMBL" id="CP016808">
    <property type="protein sequence ID" value="ANY70736.1"/>
    <property type="molecule type" value="Genomic_DNA"/>
</dbReference>
<dbReference type="PANTHER" id="PTHR39961:SF1">
    <property type="entry name" value="DUF458 DOMAIN-CONTAINING PROTEIN"/>
    <property type="match status" value="1"/>
</dbReference>
<proteinExistence type="predicted"/>
<name>A0A1B2DSQ9_9BACL</name>
<protein>
    <submittedName>
        <fullName evidence="1">Uncharacterized protein</fullName>
    </submittedName>
</protein>
<dbReference type="AlphaFoldDB" id="A0A1B2DSQ9"/>
<reference evidence="1" key="1">
    <citation type="submission" date="2016-08" db="EMBL/GenBank/DDBJ databases">
        <title>Complete Genome Seqeunce of Paenibacillus sp. BIHB 4019 from tea rhizoplane.</title>
        <authorList>
            <person name="Thakur R."/>
            <person name="Swarnkar M.K."/>
            <person name="Gulati A."/>
        </authorList>
    </citation>
    <scope>NUCLEOTIDE SEQUENCE [LARGE SCALE GENOMIC DNA]</scope>
    <source>
        <strain evidence="1">BIHB4019</strain>
    </source>
</reference>
<dbReference type="PANTHER" id="PTHR39961">
    <property type="entry name" value="HYPOTHETICAL CYTOSOLIC PROTEIN"/>
    <property type="match status" value="1"/>
</dbReference>
<gene>
    <name evidence="1" type="ORF">BBD42_14000</name>
</gene>
<accession>A0A1B2DSQ9</accession>
<sequence length="189" mass="21568">MIPEGLSFQNVTESRLTFQDVSERICSFISSDVRASYHFVVGTDSQVFRGYTKFVTGVVIRRIGKGAWACYRQTVVPREMMKLREKLTLETVLSQEVGYYFKDGVLQRMEDLLLPYVYQGASLAHFIDIDAGTVPSINETSLYVQEMVERVQGMGTYAPRVKPDSYAASSYANRFTKKAVPRYKRRSLL</sequence>
<evidence type="ECO:0000313" key="1">
    <source>
        <dbReference type="EMBL" id="ANY70736.1"/>
    </source>
</evidence>
<dbReference type="Pfam" id="PF04308">
    <property type="entry name" value="RNaseH_like"/>
    <property type="match status" value="1"/>
</dbReference>
<dbReference type="InterPro" id="IPR007405">
    <property type="entry name" value="Phage_KVP40_Orf299"/>
</dbReference>
<organism evidence="1">
    <name type="scientific">Paenibacillus sp. BIHB 4019</name>
    <dbReference type="NCBI Taxonomy" id="1870819"/>
    <lineage>
        <taxon>Bacteria</taxon>
        <taxon>Bacillati</taxon>
        <taxon>Bacillota</taxon>
        <taxon>Bacilli</taxon>
        <taxon>Bacillales</taxon>
        <taxon>Paenibacillaceae</taxon>
        <taxon>Paenibacillus</taxon>
    </lineage>
</organism>